<evidence type="ECO:0000259" key="7">
    <source>
        <dbReference type="PROSITE" id="PS50011"/>
    </source>
</evidence>
<keyword evidence="6" id="KW-1133">Transmembrane helix</keyword>
<feature type="transmembrane region" description="Helical" evidence="6">
    <location>
        <begin position="336"/>
        <end position="357"/>
    </location>
</feature>
<dbReference type="Gene3D" id="1.10.510.10">
    <property type="entry name" value="Transferase(Phosphotransferase) domain 1"/>
    <property type="match status" value="1"/>
</dbReference>
<comment type="caution">
    <text evidence="8">The sequence shown here is derived from an EMBL/GenBank/DDBJ whole genome shotgun (WGS) entry which is preliminary data.</text>
</comment>
<keyword evidence="8" id="KW-0723">Serine/threonine-protein kinase</keyword>
<evidence type="ECO:0000256" key="5">
    <source>
        <dbReference type="PROSITE-ProRule" id="PRU10141"/>
    </source>
</evidence>
<evidence type="ECO:0000256" key="1">
    <source>
        <dbReference type="ARBA" id="ARBA00022679"/>
    </source>
</evidence>
<sequence>MLLGTSSTQIFYHLLDLDDEQQQKVLDTLKENQPEIHQEITALLGSSPSEHFSDLLGFHAQQTCHFDWDLSNQTIDKYQLRDELGRGGMGVVYSAHRANGTFEQELAIKFIQPSFNNLLDKRALFEEAQLLARLNHPYIAKVFDGGEHQNLVYVVMEKVIGSTLNDFLATHELSKTQKLHLFSQVCKALEHAHQHNVLHADLKPENILIDKQHSPKLIDFNLTQKVKESTIEPQQGVLAFSEQFASPEQKSGGFLTQQSDIFSLGKILHLLFPVTNENDDIHCIQMKAMQESLDKRYHSVLELRLDIEAVIASRPISLKQHRPCYTLTCLLKRKPIPSFLCALLMITGIAFSSLLALKNHQLEQEKIVAENMMYEVTQLLFHSKGSSVSQASINSMLELTRRRILSNPDLPAHIKQRMLLAMMTPIPTKQKLTTHHFTNNN</sequence>
<proteinExistence type="predicted"/>
<dbReference type="PANTHER" id="PTHR43289:SF34">
    <property type="entry name" value="SERINE_THREONINE-PROTEIN KINASE YBDM-RELATED"/>
    <property type="match status" value="1"/>
</dbReference>
<feature type="domain" description="Protein kinase" evidence="7">
    <location>
        <begin position="78"/>
        <end position="340"/>
    </location>
</feature>
<dbReference type="Proteomes" id="UP000321787">
    <property type="component" value="Unassembled WGS sequence"/>
</dbReference>
<protein>
    <submittedName>
        <fullName evidence="8">Serine/threonine protein kinase</fullName>
    </submittedName>
</protein>
<dbReference type="InterPro" id="IPR008271">
    <property type="entry name" value="Ser/Thr_kinase_AS"/>
</dbReference>
<dbReference type="PANTHER" id="PTHR43289">
    <property type="entry name" value="MITOGEN-ACTIVATED PROTEIN KINASE KINASE KINASE 20-RELATED"/>
    <property type="match status" value="1"/>
</dbReference>
<name>A0A510UIP0_ALIFS</name>
<evidence type="ECO:0000256" key="3">
    <source>
        <dbReference type="ARBA" id="ARBA00022777"/>
    </source>
</evidence>
<dbReference type="PROSITE" id="PS00108">
    <property type="entry name" value="PROTEIN_KINASE_ST"/>
    <property type="match status" value="1"/>
</dbReference>
<evidence type="ECO:0000256" key="6">
    <source>
        <dbReference type="SAM" id="Phobius"/>
    </source>
</evidence>
<evidence type="ECO:0000256" key="2">
    <source>
        <dbReference type="ARBA" id="ARBA00022741"/>
    </source>
</evidence>
<keyword evidence="3 8" id="KW-0418">Kinase</keyword>
<organism evidence="8 9">
    <name type="scientific">Aliivibrio fischeri</name>
    <name type="common">Vibrio fischeri</name>
    <dbReference type="NCBI Taxonomy" id="668"/>
    <lineage>
        <taxon>Bacteria</taxon>
        <taxon>Pseudomonadati</taxon>
        <taxon>Pseudomonadota</taxon>
        <taxon>Gammaproteobacteria</taxon>
        <taxon>Vibrionales</taxon>
        <taxon>Vibrionaceae</taxon>
        <taxon>Aliivibrio</taxon>
    </lineage>
</organism>
<dbReference type="CDD" id="cd14014">
    <property type="entry name" value="STKc_PknB_like"/>
    <property type="match status" value="1"/>
</dbReference>
<dbReference type="SUPFAM" id="SSF56112">
    <property type="entry name" value="Protein kinase-like (PK-like)"/>
    <property type="match status" value="1"/>
</dbReference>
<dbReference type="PROSITE" id="PS00107">
    <property type="entry name" value="PROTEIN_KINASE_ATP"/>
    <property type="match status" value="1"/>
</dbReference>
<dbReference type="GO" id="GO:0004674">
    <property type="term" value="F:protein serine/threonine kinase activity"/>
    <property type="evidence" value="ECO:0007669"/>
    <property type="project" value="UniProtKB-KW"/>
</dbReference>
<evidence type="ECO:0000256" key="4">
    <source>
        <dbReference type="ARBA" id="ARBA00022840"/>
    </source>
</evidence>
<keyword evidence="4 5" id="KW-0067">ATP-binding</keyword>
<keyword evidence="1" id="KW-0808">Transferase</keyword>
<dbReference type="InterPro" id="IPR017441">
    <property type="entry name" value="Protein_kinase_ATP_BS"/>
</dbReference>
<gene>
    <name evidence="8" type="ORF">AFI02nite_24450</name>
</gene>
<evidence type="ECO:0000313" key="8">
    <source>
        <dbReference type="EMBL" id="GEK14409.1"/>
    </source>
</evidence>
<dbReference type="InterPro" id="IPR000719">
    <property type="entry name" value="Prot_kinase_dom"/>
</dbReference>
<evidence type="ECO:0000313" key="9">
    <source>
        <dbReference type="Proteomes" id="UP000321787"/>
    </source>
</evidence>
<dbReference type="SMART" id="SM00220">
    <property type="entry name" value="S_TKc"/>
    <property type="match status" value="1"/>
</dbReference>
<accession>A0A510UIP0</accession>
<dbReference type="RefSeq" id="WP_146864710.1">
    <property type="nucleotide sequence ID" value="NZ_BJTZ01000015.1"/>
</dbReference>
<dbReference type="Pfam" id="PF00069">
    <property type="entry name" value="Pkinase"/>
    <property type="match status" value="1"/>
</dbReference>
<dbReference type="PROSITE" id="PS50011">
    <property type="entry name" value="PROTEIN_KINASE_DOM"/>
    <property type="match status" value="1"/>
</dbReference>
<keyword evidence="6" id="KW-0472">Membrane</keyword>
<dbReference type="GO" id="GO:0005524">
    <property type="term" value="F:ATP binding"/>
    <property type="evidence" value="ECO:0007669"/>
    <property type="project" value="UniProtKB-UniRule"/>
</dbReference>
<dbReference type="EMBL" id="BJTZ01000015">
    <property type="protein sequence ID" value="GEK14409.1"/>
    <property type="molecule type" value="Genomic_DNA"/>
</dbReference>
<keyword evidence="2 5" id="KW-0547">Nucleotide-binding</keyword>
<reference evidence="8 9" key="1">
    <citation type="submission" date="2019-07" db="EMBL/GenBank/DDBJ databases">
        <title>Whole genome shotgun sequence of Aliivibrio fischeri NBRC 101058.</title>
        <authorList>
            <person name="Hosoyama A."/>
            <person name="Uohara A."/>
            <person name="Ohji S."/>
            <person name="Ichikawa N."/>
        </authorList>
    </citation>
    <scope>NUCLEOTIDE SEQUENCE [LARGE SCALE GENOMIC DNA]</scope>
    <source>
        <strain evidence="8 9">NBRC 101058</strain>
    </source>
</reference>
<dbReference type="InterPro" id="IPR011009">
    <property type="entry name" value="Kinase-like_dom_sf"/>
</dbReference>
<dbReference type="AlphaFoldDB" id="A0A510UIP0"/>
<feature type="binding site" evidence="5">
    <location>
        <position position="109"/>
    </location>
    <ligand>
        <name>ATP</name>
        <dbReference type="ChEBI" id="CHEBI:30616"/>
    </ligand>
</feature>
<keyword evidence="6" id="KW-0812">Transmembrane</keyword>